<gene>
    <name evidence="3" type="ORF">KSP9073_01901</name>
</gene>
<accession>A0A2R8CLU8</accession>
<dbReference type="OrthoDB" id="6184271at2"/>
<reference evidence="4" key="1">
    <citation type="submission" date="2018-03" db="EMBL/GenBank/DDBJ databases">
        <authorList>
            <person name="Navarro De La Torre S."/>
        </authorList>
    </citation>
    <scope>NUCLEOTIDE SEQUENCE [LARGE SCALE GENOMIC DNA]</scope>
    <source>
        <strain evidence="4">EAod3</strain>
    </source>
</reference>
<feature type="chain" id="PRO_5015327738" evidence="2">
    <location>
        <begin position="21"/>
        <end position="118"/>
    </location>
</feature>
<dbReference type="Proteomes" id="UP000244934">
    <property type="component" value="Unassembled WGS sequence"/>
</dbReference>
<sequence>MKAAWIAPFVLALATTPALASDTGNNAQQQSQTQGSVSPNAINPGQGKQPDGHSTGGENQKHTDDFSASKTANADTDIGSESGNDQDTNTDDGASAEGASSADSSASADHDTQNDTGT</sequence>
<feature type="compositionally biased region" description="Polar residues" evidence="1">
    <location>
        <begin position="22"/>
        <end position="43"/>
    </location>
</feature>
<feature type="compositionally biased region" description="Basic and acidic residues" evidence="1">
    <location>
        <begin position="108"/>
        <end position="118"/>
    </location>
</feature>
<feature type="region of interest" description="Disordered" evidence="1">
    <location>
        <begin position="21"/>
        <end position="118"/>
    </location>
</feature>
<proteinExistence type="predicted"/>
<organism evidence="3 4">
    <name type="scientific">Kushneria phyllosphaerae</name>
    <dbReference type="NCBI Taxonomy" id="2100822"/>
    <lineage>
        <taxon>Bacteria</taxon>
        <taxon>Pseudomonadati</taxon>
        <taxon>Pseudomonadota</taxon>
        <taxon>Gammaproteobacteria</taxon>
        <taxon>Oceanospirillales</taxon>
        <taxon>Halomonadaceae</taxon>
        <taxon>Kushneria</taxon>
    </lineage>
</organism>
<keyword evidence="2" id="KW-0732">Signal</keyword>
<dbReference type="EMBL" id="ONZI01000002">
    <property type="protein sequence ID" value="SPJ33877.1"/>
    <property type="molecule type" value="Genomic_DNA"/>
</dbReference>
<evidence type="ECO:0000313" key="3">
    <source>
        <dbReference type="EMBL" id="SPJ33877.1"/>
    </source>
</evidence>
<feature type="compositionally biased region" description="Low complexity" evidence="1">
    <location>
        <begin position="91"/>
        <end position="107"/>
    </location>
</feature>
<evidence type="ECO:0000256" key="2">
    <source>
        <dbReference type="SAM" id="SignalP"/>
    </source>
</evidence>
<keyword evidence="4" id="KW-1185">Reference proteome</keyword>
<feature type="compositionally biased region" description="Polar residues" evidence="1">
    <location>
        <begin position="68"/>
        <end position="87"/>
    </location>
</feature>
<evidence type="ECO:0000256" key="1">
    <source>
        <dbReference type="SAM" id="MobiDB-lite"/>
    </source>
</evidence>
<evidence type="ECO:0000313" key="4">
    <source>
        <dbReference type="Proteomes" id="UP000244934"/>
    </source>
</evidence>
<protein>
    <submittedName>
        <fullName evidence="3">Uncharacterized protein</fullName>
    </submittedName>
</protein>
<dbReference type="RefSeq" id="WP_108842681.1">
    <property type="nucleotide sequence ID" value="NZ_ONZI01000002.1"/>
</dbReference>
<feature type="signal peptide" evidence="2">
    <location>
        <begin position="1"/>
        <end position="20"/>
    </location>
</feature>
<dbReference type="AlphaFoldDB" id="A0A2R8CLU8"/>
<name>A0A2R8CLU8_9GAMM</name>